<proteinExistence type="predicted"/>
<keyword evidence="4" id="KW-1133">Transmembrane helix</keyword>
<feature type="compositionally biased region" description="Basic residues" evidence="3">
    <location>
        <begin position="511"/>
        <end position="531"/>
    </location>
</feature>
<evidence type="ECO:0000313" key="6">
    <source>
        <dbReference type="Proteomes" id="UP001189429"/>
    </source>
</evidence>
<reference evidence="5" key="1">
    <citation type="submission" date="2023-10" db="EMBL/GenBank/DDBJ databases">
        <authorList>
            <person name="Chen Y."/>
            <person name="Shah S."/>
            <person name="Dougan E. K."/>
            <person name="Thang M."/>
            <person name="Chan C."/>
        </authorList>
    </citation>
    <scope>NUCLEOTIDE SEQUENCE [LARGE SCALE GENOMIC DNA]</scope>
</reference>
<dbReference type="Pfam" id="PF00145">
    <property type="entry name" value="DNA_methylase"/>
    <property type="match status" value="1"/>
</dbReference>
<feature type="region of interest" description="Disordered" evidence="3">
    <location>
        <begin position="463"/>
        <end position="531"/>
    </location>
</feature>
<comment type="caution">
    <text evidence="5">The sequence shown here is derived from an EMBL/GenBank/DDBJ whole genome shotgun (WGS) entry which is preliminary data.</text>
</comment>
<organism evidence="5 6">
    <name type="scientific">Prorocentrum cordatum</name>
    <dbReference type="NCBI Taxonomy" id="2364126"/>
    <lineage>
        <taxon>Eukaryota</taxon>
        <taxon>Sar</taxon>
        <taxon>Alveolata</taxon>
        <taxon>Dinophyceae</taxon>
        <taxon>Prorocentrales</taxon>
        <taxon>Prorocentraceae</taxon>
        <taxon>Prorocentrum</taxon>
    </lineage>
</organism>
<feature type="compositionally biased region" description="Polar residues" evidence="3">
    <location>
        <begin position="463"/>
        <end position="472"/>
    </location>
</feature>
<gene>
    <name evidence="5" type="ORF">PCOR1329_LOCUS79494</name>
</gene>
<name>A0ABN9XW95_9DINO</name>
<evidence type="ECO:0000256" key="2">
    <source>
        <dbReference type="ARBA" id="ARBA00022679"/>
    </source>
</evidence>
<dbReference type="SUPFAM" id="SSF53335">
    <property type="entry name" value="S-adenosyl-L-methionine-dependent methyltransferases"/>
    <property type="match status" value="1"/>
</dbReference>
<protein>
    <recommendedName>
        <fullName evidence="7">DNA (cytosine-5-)-methyltransferase</fullName>
    </recommendedName>
</protein>
<dbReference type="InterPro" id="IPR029063">
    <property type="entry name" value="SAM-dependent_MTases_sf"/>
</dbReference>
<feature type="compositionally biased region" description="Low complexity" evidence="3">
    <location>
        <begin position="487"/>
        <end position="506"/>
    </location>
</feature>
<evidence type="ECO:0000256" key="3">
    <source>
        <dbReference type="SAM" id="MobiDB-lite"/>
    </source>
</evidence>
<dbReference type="Proteomes" id="UP001189429">
    <property type="component" value="Unassembled WGS sequence"/>
</dbReference>
<keyword evidence="1" id="KW-0489">Methyltransferase</keyword>
<keyword evidence="2" id="KW-0808">Transferase</keyword>
<keyword evidence="4" id="KW-0812">Transmembrane</keyword>
<keyword evidence="6" id="KW-1185">Reference proteome</keyword>
<evidence type="ECO:0008006" key="7">
    <source>
        <dbReference type="Google" id="ProtNLM"/>
    </source>
</evidence>
<feature type="transmembrane region" description="Helical" evidence="4">
    <location>
        <begin position="423"/>
        <end position="442"/>
    </location>
</feature>
<dbReference type="PRINTS" id="PR00105">
    <property type="entry name" value="C5METTRFRASE"/>
</dbReference>
<dbReference type="InterPro" id="IPR001525">
    <property type="entry name" value="C5_MeTfrase"/>
</dbReference>
<accession>A0ABN9XW95</accession>
<dbReference type="EMBL" id="CAUYUJ010021169">
    <property type="protein sequence ID" value="CAK0903092.1"/>
    <property type="molecule type" value="Genomic_DNA"/>
</dbReference>
<dbReference type="Gene3D" id="3.40.50.150">
    <property type="entry name" value="Vaccinia Virus protein VP39"/>
    <property type="match status" value="1"/>
</dbReference>
<keyword evidence="4" id="KW-0472">Membrane</keyword>
<evidence type="ECO:0000256" key="4">
    <source>
        <dbReference type="SAM" id="Phobius"/>
    </source>
</evidence>
<feature type="transmembrane region" description="Helical" evidence="4">
    <location>
        <begin position="334"/>
        <end position="357"/>
    </location>
</feature>
<evidence type="ECO:0000256" key="1">
    <source>
        <dbReference type="ARBA" id="ARBA00022603"/>
    </source>
</evidence>
<evidence type="ECO:0000313" key="5">
    <source>
        <dbReference type="EMBL" id="CAK0903092.1"/>
    </source>
</evidence>
<sequence length="531" mass="59801">MLRNVKTQHIFEDICYVMAGGGRCAKHAGYCATPTGPRFKRNCFTDPAAKPFFEMRKFIADRRPRLVILENVRGLLAPNPETDASPIEFILRGKNPDKKEHCYEGTEPGADWGLQFIEGYGLRWDVFYSCDWGLPQSRPRVYIVMVRDDAGGQEAAERMFDILKACMGRLPQGAFSDFLFEEDDPRLLAARQDWAAKAAKRDGLGRVPLTKFSEALFRTMREQLGLKASDRPYSGSMPEGWLPHCTEKQVQSLDVVWAQAERQGADLNFLLADLSQQVSRGCWRDDGNIPTLTTGCMLYSYARERLLLGEECLLLNGFPIDHLDLQNHSQAEMIFLAGNTMSIPLVGAVLFAGLVALDWGPDRSVTVGCHELPAPVSIRADARKLEEKKHTGTMNLRFPRKHGKLWEVGGKTETQKIWEHMRHILMCVCIFVCVCVCVLGPLQGSWRRRPPAPWSCGAARRSWTTTTRGPWTSPSRPSARARPRPRTPSSSSRGRGGPRCSSRSRATLPWRRARRRTRASGRGRTRARARS</sequence>